<dbReference type="InterPro" id="IPR050444">
    <property type="entry name" value="Polyketide_Synthase"/>
</dbReference>
<dbReference type="InterPro" id="IPR013217">
    <property type="entry name" value="Methyltransf_12"/>
</dbReference>
<dbReference type="RefSeq" id="WP_077842806.1">
    <property type="nucleotide sequence ID" value="NZ_CP107022.1"/>
</dbReference>
<feature type="domain" description="Thiazolinyl imine reductase-like C-terminal" evidence="4">
    <location>
        <begin position="156"/>
        <end position="244"/>
    </location>
</feature>
<reference evidence="5" key="1">
    <citation type="submission" date="2020-05" db="EMBL/GenBank/DDBJ databases">
        <authorList>
            <person name="Brown S."/>
            <person name="Huntemann M."/>
            <person name="Clum A."/>
            <person name="Spunde A."/>
            <person name="Palaniappan K."/>
            <person name="Ritter S."/>
            <person name="Mikhailova N."/>
            <person name="Chen I.-M."/>
            <person name="Stamatis D."/>
            <person name="Reddy T."/>
            <person name="O'Malley R."/>
            <person name="Daum C."/>
            <person name="Shapiro N."/>
            <person name="Ivanova N."/>
            <person name="Kyrpides N."/>
            <person name="Woyke T."/>
        </authorList>
    </citation>
    <scope>NUCLEOTIDE SEQUENCE</scope>
    <source>
        <strain evidence="5">DJ080</strain>
    </source>
</reference>
<dbReference type="SUPFAM" id="SSF51735">
    <property type="entry name" value="NAD(P)-binding Rossmann-fold domains"/>
    <property type="match status" value="1"/>
</dbReference>
<feature type="domain" description="Gfo/Idh/MocA-like oxidoreductase N-terminal" evidence="2">
    <location>
        <begin position="6"/>
        <end position="123"/>
    </location>
</feature>
<dbReference type="Pfam" id="PF08242">
    <property type="entry name" value="Methyltransf_12"/>
    <property type="match status" value="1"/>
</dbReference>
<dbReference type="Gene3D" id="3.30.360.10">
    <property type="entry name" value="Dihydrodipicolinate Reductase, domain 2"/>
    <property type="match status" value="1"/>
</dbReference>
<evidence type="ECO:0000313" key="5">
    <source>
        <dbReference type="EMBL" id="NRT86923.1"/>
    </source>
</evidence>
<gene>
    <name evidence="5" type="ORF">B0H41_000602</name>
</gene>
<dbReference type="Pfam" id="PF21390">
    <property type="entry name" value="Irp3-like_C"/>
    <property type="match status" value="1"/>
</dbReference>
<keyword evidence="1" id="KW-0808">Transferase</keyword>
<comment type="caution">
    <text evidence="5">The sequence shown here is derived from an EMBL/GenBank/DDBJ whole genome shotgun (WGS) entry which is preliminary data.</text>
</comment>
<dbReference type="EMBL" id="JABSWW010000001">
    <property type="protein sequence ID" value="NRT86923.1"/>
    <property type="molecule type" value="Genomic_DNA"/>
</dbReference>
<dbReference type="Gene3D" id="3.40.50.720">
    <property type="entry name" value="NAD(P)-binding Rossmann-like Domain"/>
    <property type="match status" value="1"/>
</dbReference>
<dbReference type="Gene3D" id="3.40.50.150">
    <property type="entry name" value="Vaccinia Virus protein VP39"/>
    <property type="match status" value="1"/>
</dbReference>
<evidence type="ECO:0000259" key="4">
    <source>
        <dbReference type="Pfam" id="PF21390"/>
    </source>
</evidence>
<sequence>MNGEKLRVIVCGSTFGQFYFEALKTLASDFEIVGLLANGSDRSKKCAENYGVNLYTKVNQIPKNIDLACVVLRSGVLGGMGTNISLELLNRGINVIQEQPIHSRDISECLRAASQNNVVFMTGDLYINLPSVKQFITCAKAITDKQELLYIDGAFASQVSYPMIHILMEALPSIRNFKIDNVSKSKSPFQIITGEIGDIQFTFRVHNEVNPDDPDNYMHLLHRIEIGCDGGSLLLSDTHGPLLWHPRMHVPKDSITLEDFADKGTLEFFEKTTEILGITEIENYRDIFTKRWPEAIAEDLLVIKEMILGNINVNMHGQRELLCSSQWHNITKELGYPTLKSASRHNIFPVSILKKAILEDSNKTSNNINDKFPYKIPRDIQSCSECGKSELGNIDAESVRLYNENLNEAVLTSMLHSLQIKGALVNKEQKYSKREILDISNIAMEHESLIVKWLELLKKNKYIKCDDELYYGADIISGMKLNKCWDKVRNIWESGFGSKETMDYFIRNVKKLPQLMSGEQKAVFLLFPEGKFDCAYSMYHDMVTVRYLNKILSEAVIRISAEKKISIGSKSKGELKIVEIGAGTGATTDGVVKRLIEIEKIINIKYLFTDISNYFLSAAKQKFGNNPWMEFKTINIDKNFIMQGLTPKSTDIIIAAGVINNAFDTDSVIKGLMELLVPGGWILITEAVHECMEMLISQAFMMTDPKDDRSNTRTTFMTIDQWKEVFYNAGAEKVLILPEDDHILSPLGQRLFAVKKENKRGSI</sequence>
<dbReference type="PANTHER" id="PTHR45681">
    <property type="entry name" value="POLYKETIDE SYNTHASE 44-RELATED"/>
    <property type="match status" value="1"/>
</dbReference>
<dbReference type="InterPro" id="IPR048655">
    <property type="entry name" value="Irp3-like_C"/>
</dbReference>
<organism evidence="5 6">
    <name type="scientific">Clostridium beijerinckii</name>
    <name type="common">Clostridium MP</name>
    <dbReference type="NCBI Taxonomy" id="1520"/>
    <lineage>
        <taxon>Bacteria</taxon>
        <taxon>Bacillati</taxon>
        <taxon>Bacillota</taxon>
        <taxon>Clostridia</taxon>
        <taxon>Eubacteriales</taxon>
        <taxon>Clostridiaceae</taxon>
        <taxon>Clostridium</taxon>
    </lineage>
</organism>
<dbReference type="CDD" id="cd02440">
    <property type="entry name" value="AdoMet_MTases"/>
    <property type="match status" value="1"/>
</dbReference>
<dbReference type="InterPro" id="IPR000683">
    <property type="entry name" value="Gfo/Idh/MocA-like_OxRdtase_N"/>
</dbReference>
<dbReference type="GO" id="GO:0000166">
    <property type="term" value="F:nucleotide binding"/>
    <property type="evidence" value="ECO:0007669"/>
    <property type="project" value="InterPro"/>
</dbReference>
<name>A0AAX0AVE0_CLOBE</name>
<dbReference type="InterPro" id="IPR036291">
    <property type="entry name" value="NAD(P)-bd_dom_sf"/>
</dbReference>
<protein>
    <submittedName>
        <fullName evidence="5">Thiazolinyl imide reductase</fullName>
    </submittedName>
</protein>
<dbReference type="NCBIfam" id="TIGR01761">
    <property type="entry name" value="thiaz-red"/>
    <property type="match status" value="1"/>
</dbReference>
<dbReference type="SUPFAM" id="SSF53335">
    <property type="entry name" value="S-adenosyl-L-methionine-dependent methyltransferases"/>
    <property type="match status" value="1"/>
</dbReference>
<proteinExistence type="predicted"/>
<evidence type="ECO:0000259" key="2">
    <source>
        <dbReference type="Pfam" id="PF01408"/>
    </source>
</evidence>
<evidence type="ECO:0000259" key="3">
    <source>
        <dbReference type="Pfam" id="PF08242"/>
    </source>
</evidence>
<dbReference type="PANTHER" id="PTHR45681:SF6">
    <property type="entry name" value="POLYKETIDE SYNTHASE 37"/>
    <property type="match status" value="1"/>
</dbReference>
<evidence type="ECO:0000313" key="6">
    <source>
        <dbReference type="Proteomes" id="UP001193748"/>
    </source>
</evidence>
<dbReference type="GO" id="GO:0016740">
    <property type="term" value="F:transferase activity"/>
    <property type="evidence" value="ECO:0007669"/>
    <property type="project" value="UniProtKB-KW"/>
</dbReference>
<dbReference type="InterPro" id="IPR010091">
    <property type="entry name" value="Thiazolinyl_imide_reductase"/>
</dbReference>
<dbReference type="Proteomes" id="UP001193748">
    <property type="component" value="Unassembled WGS sequence"/>
</dbReference>
<evidence type="ECO:0000256" key="1">
    <source>
        <dbReference type="ARBA" id="ARBA00022679"/>
    </source>
</evidence>
<dbReference type="InterPro" id="IPR029063">
    <property type="entry name" value="SAM-dependent_MTases_sf"/>
</dbReference>
<accession>A0AAX0AVE0</accession>
<dbReference type="Pfam" id="PF01408">
    <property type="entry name" value="GFO_IDH_MocA"/>
    <property type="match status" value="1"/>
</dbReference>
<feature type="domain" description="Methyltransferase type 12" evidence="3">
    <location>
        <begin position="578"/>
        <end position="682"/>
    </location>
</feature>
<dbReference type="AlphaFoldDB" id="A0AAX0AVE0"/>
<reference evidence="5" key="2">
    <citation type="journal article" date="2022" name="Nat. Biotechnol.">
        <title>Carbon-negative production of acetone and isopropanol by gas fermentation at industrial pilot scale.</title>
        <authorList>
            <person name="Liew F.E."/>
            <person name="Nogle R."/>
            <person name="Abdalla T."/>
            <person name="Rasor B.J."/>
            <person name="Canter C."/>
            <person name="Jensen R.O."/>
            <person name="Wang L."/>
            <person name="Strutz J."/>
            <person name="Chirania P."/>
            <person name="De Tissera S."/>
            <person name="Mueller A.P."/>
            <person name="Ruan Z."/>
            <person name="Gao A."/>
            <person name="Tran L."/>
            <person name="Engle N.L."/>
            <person name="Bromley J.C."/>
            <person name="Daniell J."/>
            <person name="Conrado R."/>
            <person name="Tschaplinski T.J."/>
            <person name="Giannone R.J."/>
            <person name="Hettich R.L."/>
            <person name="Karim A.S."/>
            <person name="Simpson S.D."/>
            <person name="Brown S.D."/>
            <person name="Leang C."/>
            <person name="Jewett M.C."/>
            <person name="Kopke M."/>
        </authorList>
    </citation>
    <scope>NUCLEOTIDE SEQUENCE</scope>
    <source>
        <strain evidence="5">DJ080</strain>
    </source>
</reference>